<organism evidence="4 5">
    <name type="scientific">Ensete ventricosum</name>
    <name type="common">Abyssinian banana</name>
    <name type="synonym">Musa ensete</name>
    <dbReference type="NCBI Taxonomy" id="4639"/>
    <lineage>
        <taxon>Eukaryota</taxon>
        <taxon>Viridiplantae</taxon>
        <taxon>Streptophyta</taxon>
        <taxon>Embryophyta</taxon>
        <taxon>Tracheophyta</taxon>
        <taxon>Spermatophyta</taxon>
        <taxon>Magnoliopsida</taxon>
        <taxon>Liliopsida</taxon>
        <taxon>Zingiberales</taxon>
        <taxon>Musaceae</taxon>
        <taxon>Ensete</taxon>
    </lineage>
</organism>
<evidence type="ECO:0000313" key="4">
    <source>
        <dbReference type="EMBL" id="KAJ8510505.1"/>
    </source>
</evidence>
<protein>
    <recommendedName>
        <fullName evidence="3">Knottins-like domain-containing protein</fullName>
    </recommendedName>
</protein>
<dbReference type="InterPro" id="IPR008176">
    <property type="entry name" value="Defensin_plant"/>
</dbReference>
<dbReference type="CDD" id="cd00107">
    <property type="entry name" value="Knot1"/>
    <property type="match status" value="1"/>
</dbReference>
<dbReference type="SMART" id="SM00505">
    <property type="entry name" value="Knot1"/>
    <property type="match status" value="1"/>
</dbReference>
<evidence type="ECO:0000256" key="2">
    <source>
        <dbReference type="ARBA" id="ARBA00023157"/>
    </source>
</evidence>
<dbReference type="PANTHER" id="PTHR33147">
    <property type="entry name" value="DEFENSIN-LIKE PROTEIN 1"/>
    <property type="match status" value="1"/>
</dbReference>
<dbReference type="AlphaFoldDB" id="A0AAV8RVD1"/>
<name>A0AAV8RVD1_ENSVE</name>
<dbReference type="Pfam" id="PF00304">
    <property type="entry name" value="Gamma-thionin"/>
    <property type="match status" value="1"/>
</dbReference>
<dbReference type="PANTHER" id="PTHR33147:SF39">
    <property type="entry name" value="DRO1 PROTEIN-RELATED"/>
    <property type="match status" value="1"/>
</dbReference>
<accession>A0AAV8RVD1</accession>
<dbReference type="Proteomes" id="UP001222027">
    <property type="component" value="Unassembled WGS sequence"/>
</dbReference>
<dbReference type="SUPFAM" id="SSF57095">
    <property type="entry name" value="Scorpion toxin-like"/>
    <property type="match status" value="1"/>
</dbReference>
<dbReference type="PRINTS" id="PR00288">
    <property type="entry name" value="PUROTHIONIN"/>
</dbReference>
<sequence>MSVRLYTPRAIIGSSCFNLGLGSNMEVKATACVLLLFLLLSAPQLMMPGVEARVCRYASRSFRGLCFSDTNCAHVCQTEGFIGGHCHGLRRRCICMRSGC</sequence>
<evidence type="ECO:0000256" key="1">
    <source>
        <dbReference type="ARBA" id="ARBA00022729"/>
    </source>
</evidence>
<keyword evidence="1" id="KW-0732">Signal</keyword>
<dbReference type="InterPro" id="IPR003614">
    <property type="entry name" value="Knottins"/>
</dbReference>
<keyword evidence="2" id="KW-1015">Disulfide bond</keyword>
<dbReference type="InterPro" id="IPR036574">
    <property type="entry name" value="Scorpion_toxin-like_sf"/>
</dbReference>
<gene>
    <name evidence="4" type="ORF">OPV22_000939</name>
</gene>
<dbReference type="Gene3D" id="3.30.30.10">
    <property type="entry name" value="Knottin, scorpion toxin-like"/>
    <property type="match status" value="1"/>
</dbReference>
<reference evidence="4 5" key="1">
    <citation type="submission" date="2022-12" db="EMBL/GenBank/DDBJ databases">
        <title>Chromosome-scale assembly of the Ensete ventricosum genome.</title>
        <authorList>
            <person name="Dussert Y."/>
            <person name="Stocks J."/>
            <person name="Wendawek A."/>
            <person name="Woldeyes F."/>
            <person name="Nichols R.A."/>
            <person name="Borrell J.S."/>
        </authorList>
    </citation>
    <scope>NUCLEOTIDE SEQUENCE [LARGE SCALE GENOMIC DNA]</scope>
    <source>
        <strain evidence="5">cv. Maze</strain>
        <tissue evidence="4">Seeds</tissue>
    </source>
</reference>
<dbReference type="PROSITE" id="PS00940">
    <property type="entry name" value="GAMMA_THIONIN"/>
    <property type="match status" value="1"/>
</dbReference>
<evidence type="ECO:0000259" key="3">
    <source>
        <dbReference type="SMART" id="SM00505"/>
    </source>
</evidence>
<feature type="domain" description="Knottins-like" evidence="3">
    <location>
        <begin position="54"/>
        <end position="98"/>
    </location>
</feature>
<keyword evidence="5" id="KW-1185">Reference proteome</keyword>
<dbReference type="EMBL" id="JAQQAF010000001">
    <property type="protein sequence ID" value="KAJ8510505.1"/>
    <property type="molecule type" value="Genomic_DNA"/>
</dbReference>
<evidence type="ECO:0000313" key="5">
    <source>
        <dbReference type="Proteomes" id="UP001222027"/>
    </source>
</evidence>
<comment type="caution">
    <text evidence="4">The sequence shown here is derived from an EMBL/GenBank/DDBJ whole genome shotgun (WGS) entry which is preliminary data.</text>
</comment>
<proteinExistence type="predicted"/>
<dbReference type="GO" id="GO:0006952">
    <property type="term" value="P:defense response"/>
    <property type="evidence" value="ECO:0007669"/>
    <property type="project" value="InterPro"/>
</dbReference>